<comment type="catalytic activity">
    <reaction evidence="1">
        <text>coproporphyrinogen III + 3 O2 = coproporphyrin III + 3 H2O2</text>
        <dbReference type="Rhea" id="RHEA:43436"/>
        <dbReference type="ChEBI" id="CHEBI:15379"/>
        <dbReference type="ChEBI" id="CHEBI:16240"/>
        <dbReference type="ChEBI" id="CHEBI:57309"/>
        <dbReference type="ChEBI" id="CHEBI:131725"/>
        <dbReference type="EC" id="1.3.3.15"/>
    </reaction>
    <physiologicalReaction direction="left-to-right" evidence="1">
        <dbReference type="Rhea" id="RHEA:43437"/>
    </physiologicalReaction>
</comment>
<dbReference type="RefSeq" id="WP_371752505.1">
    <property type="nucleotide sequence ID" value="NZ_JAYJLD010000002.1"/>
</dbReference>
<evidence type="ECO:0000313" key="13">
    <source>
        <dbReference type="EMBL" id="MEB3100392.1"/>
    </source>
</evidence>
<dbReference type="EMBL" id="JAYJLD010000002">
    <property type="protein sequence ID" value="MEB3100392.1"/>
    <property type="molecule type" value="Genomic_DNA"/>
</dbReference>
<keyword evidence="7 11" id="KW-0285">Flavoprotein</keyword>
<dbReference type="InterPro" id="IPR004572">
    <property type="entry name" value="Protoporphyrinogen_oxidase"/>
</dbReference>
<dbReference type="InterPro" id="IPR050464">
    <property type="entry name" value="Zeta_carotene_desat/Oxidored"/>
</dbReference>
<evidence type="ECO:0000256" key="2">
    <source>
        <dbReference type="ARBA" id="ARBA00001974"/>
    </source>
</evidence>
<dbReference type="Proteomes" id="UP001310386">
    <property type="component" value="Unassembled WGS sequence"/>
</dbReference>
<dbReference type="NCBIfam" id="TIGR00562">
    <property type="entry name" value="proto_IX_ox"/>
    <property type="match status" value="1"/>
</dbReference>
<evidence type="ECO:0000256" key="7">
    <source>
        <dbReference type="ARBA" id="ARBA00022630"/>
    </source>
</evidence>
<comment type="pathway">
    <text evidence="3 11">Porphyrin-containing compound metabolism; protoheme biosynthesis.</text>
</comment>
<feature type="domain" description="Amine oxidase" evidence="12">
    <location>
        <begin position="13"/>
        <end position="468"/>
    </location>
</feature>
<dbReference type="InterPro" id="IPR036188">
    <property type="entry name" value="FAD/NAD-bd_sf"/>
</dbReference>
<dbReference type="SUPFAM" id="SSF54373">
    <property type="entry name" value="FAD-linked reductases, C-terminal domain"/>
    <property type="match status" value="1"/>
</dbReference>
<dbReference type="PANTHER" id="PTHR42923">
    <property type="entry name" value="PROTOPORPHYRINOGEN OXIDASE"/>
    <property type="match status" value="1"/>
</dbReference>
<comment type="function">
    <text evidence="11">Involved in coproporphyrin-dependent heme b biosynthesis. Catalyzes the oxidation of coproporphyrinogen III to coproporphyrin III.</text>
</comment>
<dbReference type="Gene3D" id="3.50.50.60">
    <property type="entry name" value="FAD/NAD(P)-binding domain"/>
    <property type="match status" value="1"/>
</dbReference>
<comment type="caution">
    <text evidence="13">The sequence shown here is derived from an EMBL/GenBank/DDBJ whole genome shotgun (WGS) entry which is preliminary data.</text>
</comment>
<evidence type="ECO:0000256" key="1">
    <source>
        <dbReference type="ARBA" id="ARBA00001755"/>
    </source>
</evidence>
<keyword evidence="10 11" id="KW-0350">Heme biosynthesis</keyword>
<evidence type="ECO:0000256" key="8">
    <source>
        <dbReference type="ARBA" id="ARBA00022827"/>
    </source>
</evidence>
<comment type="subcellular location">
    <subcellularLocation>
        <location evidence="11">Cytoplasm</location>
    </subcellularLocation>
</comment>
<name>A0ABU5ZD06_9BACL</name>
<keyword evidence="11" id="KW-0963">Cytoplasm</keyword>
<dbReference type="GO" id="GO:0004729">
    <property type="term" value="F:oxygen-dependent protoporphyrinogen oxidase activity"/>
    <property type="evidence" value="ECO:0007669"/>
    <property type="project" value="UniProtKB-EC"/>
</dbReference>
<proteinExistence type="inferred from homology"/>
<dbReference type="EC" id="1.3.3.15" evidence="5 11"/>
<gene>
    <name evidence="13" type="primary">hemY</name>
    <name evidence="13" type="ORF">VF724_01800</name>
</gene>
<dbReference type="Gene3D" id="1.10.3110.10">
    <property type="entry name" value="protoporphyrinogen ix oxidase, domain 3"/>
    <property type="match status" value="1"/>
</dbReference>
<keyword evidence="9 11" id="KW-0560">Oxidoreductase</keyword>
<dbReference type="Gene3D" id="3.90.660.20">
    <property type="entry name" value="Protoporphyrinogen oxidase, mitochondrial, domain 2"/>
    <property type="match status" value="1"/>
</dbReference>
<evidence type="ECO:0000313" key="14">
    <source>
        <dbReference type="Proteomes" id="UP001310386"/>
    </source>
</evidence>
<dbReference type="PANTHER" id="PTHR42923:SF3">
    <property type="entry name" value="PROTOPORPHYRINOGEN OXIDASE"/>
    <property type="match status" value="1"/>
</dbReference>
<accession>A0ABU5ZD06</accession>
<dbReference type="InterPro" id="IPR002937">
    <property type="entry name" value="Amino_oxidase"/>
</dbReference>
<dbReference type="Pfam" id="PF01593">
    <property type="entry name" value="Amino_oxidase"/>
    <property type="match status" value="1"/>
</dbReference>
<comment type="similarity">
    <text evidence="4 11">Belongs to the protoporphyrinogen/coproporphyrinogen oxidase family. Coproporphyrinogen III oxidase subfamily.</text>
</comment>
<evidence type="ECO:0000256" key="4">
    <source>
        <dbReference type="ARBA" id="ARBA00008310"/>
    </source>
</evidence>
<comment type="cofactor">
    <cofactor evidence="2 11">
        <name>FAD</name>
        <dbReference type="ChEBI" id="CHEBI:57692"/>
    </cofactor>
</comment>
<evidence type="ECO:0000256" key="9">
    <source>
        <dbReference type="ARBA" id="ARBA00023002"/>
    </source>
</evidence>
<dbReference type="NCBIfam" id="NF008845">
    <property type="entry name" value="PRK11883.1-5"/>
    <property type="match status" value="1"/>
</dbReference>
<evidence type="ECO:0000256" key="11">
    <source>
        <dbReference type="RuleBase" id="RU364052"/>
    </source>
</evidence>
<evidence type="ECO:0000259" key="12">
    <source>
        <dbReference type="Pfam" id="PF01593"/>
    </source>
</evidence>
<evidence type="ECO:0000256" key="5">
    <source>
        <dbReference type="ARBA" id="ARBA00012402"/>
    </source>
</evidence>
<sequence length="487" mass="53538">MKVRKVLIAGGGISGLSSAFYAKQLLGKHGIPAEITIVEEANKPGGKIQTIRRDGFVIERGPDSFLARKLPILELARELGLEGELAGTNPAARKTFILHRGKLHSMPAGLVLGIPTQLMPFIKTGLVSLKGKARAAMDLFLPKRREQGDESLGDFLQRRLGKEVLEHIAEPLLAGIYAGDTHSLSLRSTFPQFQELERRYRSIMLGMLKSRGRSNPDGQSPKLRPEISNSMFLTFRNGLQTLVEALVESMAPHQILTDTRIVSIRKSEGKEKYAAVLSDGRELEVDAVIVALPAFAAADVLRSFSAAEALREIPYVSVANVILAFEKEQIHYPLDGSGFVIPRSEGRLLTACTWTSAKWLHTAPEGKAVLRCYIGRSGDELSEDMDDEQLLSKVRAEIREIMNIEAEPLFAEVTRWKQSMPQYPVGHLERLGRVREALECEAPGIVLTGSGYEGVGLPDCIRQGKDAAIAAVDRLLKRNAPEQPAVR</sequence>
<dbReference type="SUPFAM" id="SSF51905">
    <property type="entry name" value="FAD/NAD(P)-binding domain"/>
    <property type="match status" value="1"/>
</dbReference>
<keyword evidence="8 11" id="KW-0274">FAD</keyword>
<keyword evidence="14" id="KW-1185">Reference proteome</keyword>
<evidence type="ECO:0000256" key="10">
    <source>
        <dbReference type="ARBA" id="ARBA00023133"/>
    </source>
</evidence>
<protein>
    <recommendedName>
        <fullName evidence="6 11">Coproporphyrinogen III oxidase</fullName>
        <ecNumber evidence="5 11">1.3.3.15</ecNumber>
    </recommendedName>
</protein>
<organism evidence="13 14">
    <name type="scientific">Ferviditalea candida</name>
    <dbReference type="NCBI Taxonomy" id="3108399"/>
    <lineage>
        <taxon>Bacteria</taxon>
        <taxon>Bacillati</taxon>
        <taxon>Bacillota</taxon>
        <taxon>Bacilli</taxon>
        <taxon>Bacillales</taxon>
        <taxon>Paenibacillaceae</taxon>
        <taxon>Ferviditalea</taxon>
    </lineage>
</organism>
<evidence type="ECO:0000256" key="3">
    <source>
        <dbReference type="ARBA" id="ARBA00004744"/>
    </source>
</evidence>
<reference evidence="13" key="1">
    <citation type="submission" date="2023-12" db="EMBL/GenBank/DDBJ databases">
        <title>Fervidustalea candida gen. nov., sp. nov., a novel member of the family Paenibacillaceae isolated from a geothermal area.</title>
        <authorList>
            <person name="Li W.-J."/>
            <person name="Jiao J.-Y."/>
            <person name="Chen Y."/>
        </authorList>
    </citation>
    <scope>NUCLEOTIDE SEQUENCE</scope>
    <source>
        <strain evidence="13">SYSU GA230002</strain>
    </source>
</reference>
<evidence type="ECO:0000256" key="6">
    <source>
        <dbReference type="ARBA" id="ARBA00019046"/>
    </source>
</evidence>